<comment type="caution">
    <text evidence="1">The sequence shown here is derived from an EMBL/GenBank/DDBJ whole genome shotgun (WGS) entry which is preliminary data.</text>
</comment>
<organism evidence="1 2">
    <name type="scientific">Colletotrichum godetiae</name>
    <dbReference type="NCBI Taxonomy" id="1209918"/>
    <lineage>
        <taxon>Eukaryota</taxon>
        <taxon>Fungi</taxon>
        <taxon>Dikarya</taxon>
        <taxon>Ascomycota</taxon>
        <taxon>Pezizomycotina</taxon>
        <taxon>Sordariomycetes</taxon>
        <taxon>Hypocreomycetidae</taxon>
        <taxon>Glomerellales</taxon>
        <taxon>Glomerellaceae</taxon>
        <taxon>Colletotrichum</taxon>
        <taxon>Colletotrichum acutatum species complex</taxon>
    </lineage>
</organism>
<evidence type="ECO:0000313" key="2">
    <source>
        <dbReference type="Proteomes" id="UP001224890"/>
    </source>
</evidence>
<dbReference type="GeneID" id="85450176"/>
<name>A0AAJ0F0K1_9PEZI</name>
<sequence>MNLDTTYLTLCIKEINLHERFPHREDGPYVHHPTAMRLRTIRRSVLSAEAMVDSTATNRYTQVGKA</sequence>
<dbReference type="RefSeq" id="XP_060437035.1">
    <property type="nucleotide sequence ID" value="XM_060565650.1"/>
</dbReference>
<dbReference type="Proteomes" id="UP001224890">
    <property type="component" value="Unassembled WGS sequence"/>
</dbReference>
<reference evidence="1" key="1">
    <citation type="submission" date="2021-06" db="EMBL/GenBank/DDBJ databases">
        <title>Comparative genomics, transcriptomics and evolutionary studies reveal genomic signatures of adaptation to plant cell wall in hemibiotrophic fungi.</title>
        <authorList>
            <consortium name="DOE Joint Genome Institute"/>
            <person name="Baroncelli R."/>
            <person name="Diaz J.F."/>
            <person name="Benocci T."/>
            <person name="Peng M."/>
            <person name="Battaglia E."/>
            <person name="Haridas S."/>
            <person name="Andreopoulos W."/>
            <person name="Labutti K."/>
            <person name="Pangilinan J."/>
            <person name="Floch G.L."/>
            <person name="Makela M.R."/>
            <person name="Henrissat B."/>
            <person name="Grigoriev I.V."/>
            <person name="Crouch J.A."/>
            <person name="De Vries R.P."/>
            <person name="Sukno S.A."/>
            <person name="Thon M.R."/>
        </authorList>
    </citation>
    <scope>NUCLEOTIDE SEQUENCE</scope>
    <source>
        <strain evidence="1">CBS 193.32</strain>
    </source>
</reference>
<protein>
    <submittedName>
        <fullName evidence="1">Uncharacterized protein</fullName>
    </submittedName>
</protein>
<proteinExistence type="predicted"/>
<dbReference type="EMBL" id="JAHMHR010000001">
    <property type="protein sequence ID" value="KAK1701280.1"/>
    <property type="molecule type" value="Genomic_DNA"/>
</dbReference>
<evidence type="ECO:0000313" key="1">
    <source>
        <dbReference type="EMBL" id="KAK1701280.1"/>
    </source>
</evidence>
<gene>
    <name evidence="1" type="ORF">BDP55DRAFT_15810</name>
</gene>
<keyword evidence="2" id="KW-1185">Reference proteome</keyword>
<dbReference type="AlphaFoldDB" id="A0AAJ0F0K1"/>
<accession>A0AAJ0F0K1</accession>